<comment type="caution">
    <text evidence="1">The sequence shown here is derived from an EMBL/GenBank/DDBJ whole genome shotgun (WGS) entry which is preliminary data.</text>
</comment>
<keyword evidence="2" id="KW-1185">Reference proteome</keyword>
<dbReference type="AlphaFoldDB" id="A0AA39HGV0"/>
<dbReference type="Proteomes" id="UP001175271">
    <property type="component" value="Unassembled WGS sequence"/>
</dbReference>
<proteinExistence type="predicted"/>
<reference evidence="1" key="1">
    <citation type="submission" date="2023-06" db="EMBL/GenBank/DDBJ databases">
        <title>Genomic analysis of the entomopathogenic nematode Steinernema hermaphroditum.</title>
        <authorList>
            <person name="Schwarz E.M."/>
            <person name="Heppert J.K."/>
            <person name="Baniya A."/>
            <person name="Schwartz H.T."/>
            <person name="Tan C.-H."/>
            <person name="Antoshechkin I."/>
            <person name="Sternberg P.W."/>
            <person name="Goodrich-Blair H."/>
            <person name="Dillman A.R."/>
        </authorList>
    </citation>
    <scope>NUCLEOTIDE SEQUENCE</scope>
    <source>
        <strain evidence="1">PS9179</strain>
        <tissue evidence="1">Whole animal</tissue>
    </source>
</reference>
<accession>A0AA39HGV0</accession>
<evidence type="ECO:0000313" key="2">
    <source>
        <dbReference type="Proteomes" id="UP001175271"/>
    </source>
</evidence>
<evidence type="ECO:0000313" key="1">
    <source>
        <dbReference type="EMBL" id="KAK0404469.1"/>
    </source>
</evidence>
<protein>
    <submittedName>
        <fullName evidence="1">Uncharacterized protein</fullName>
    </submittedName>
</protein>
<gene>
    <name evidence="1" type="ORF">QR680_017466</name>
</gene>
<name>A0AA39HGV0_9BILA</name>
<dbReference type="EMBL" id="JAUCMV010000004">
    <property type="protein sequence ID" value="KAK0404469.1"/>
    <property type="molecule type" value="Genomic_DNA"/>
</dbReference>
<organism evidence="1 2">
    <name type="scientific">Steinernema hermaphroditum</name>
    <dbReference type="NCBI Taxonomy" id="289476"/>
    <lineage>
        <taxon>Eukaryota</taxon>
        <taxon>Metazoa</taxon>
        <taxon>Ecdysozoa</taxon>
        <taxon>Nematoda</taxon>
        <taxon>Chromadorea</taxon>
        <taxon>Rhabditida</taxon>
        <taxon>Tylenchina</taxon>
        <taxon>Panagrolaimomorpha</taxon>
        <taxon>Strongyloidoidea</taxon>
        <taxon>Steinernematidae</taxon>
        <taxon>Steinernema</taxon>
    </lineage>
</organism>
<sequence length="104" mass="11771">MPLGEWLQTFQQVHHEEETRIRDVLALRADPRPRNPSAINNDLKLAEARDRLEEVLANNADPMVLWEFMQKYLTRVGAIMGYAALEDADFDVSSLDASPSSSSQ</sequence>